<protein>
    <submittedName>
        <fullName evidence="1">Uncharacterized protein</fullName>
    </submittedName>
</protein>
<evidence type="ECO:0000313" key="1">
    <source>
        <dbReference type="EMBL" id="TIB16998.1"/>
    </source>
</evidence>
<reference evidence="1 2" key="1">
    <citation type="submission" date="2019-03" db="EMBL/GenBank/DDBJ databases">
        <title>Sequencing 23 genomes of Wallemia ichthyophaga.</title>
        <authorList>
            <person name="Gostincar C."/>
        </authorList>
    </citation>
    <scope>NUCLEOTIDE SEQUENCE [LARGE SCALE GENOMIC DNA]</scope>
    <source>
        <strain evidence="1 2">EXF-8621</strain>
    </source>
</reference>
<comment type="caution">
    <text evidence="1">The sequence shown here is derived from an EMBL/GenBank/DDBJ whole genome shotgun (WGS) entry which is preliminary data.</text>
</comment>
<name>A0A4T0EK75_WALIC</name>
<dbReference type="EMBL" id="SPOF01000002">
    <property type="protein sequence ID" value="TIB16998.1"/>
    <property type="molecule type" value="Genomic_DNA"/>
</dbReference>
<dbReference type="PANTHER" id="PTHR39474:SF1">
    <property type="entry name" value="FUNGAL SPECIFIC TRANSCRIPTION FACTOR"/>
    <property type="match status" value="1"/>
</dbReference>
<proteinExistence type="predicted"/>
<dbReference type="AlphaFoldDB" id="A0A4T0EK75"/>
<gene>
    <name evidence="1" type="ORF">E3P90_00273</name>
</gene>
<organism evidence="1 2">
    <name type="scientific">Wallemia ichthyophaga</name>
    <dbReference type="NCBI Taxonomy" id="245174"/>
    <lineage>
        <taxon>Eukaryota</taxon>
        <taxon>Fungi</taxon>
        <taxon>Dikarya</taxon>
        <taxon>Basidiomycota</taxon>
        <taxon>Wallemiomycotina</taxon>
        <taxon>Wallemiomycetes</taxon>
        <taxon>Wallemiales</taxon>
        <taxon>Wallemiaceae</taxon>
        <taxon>Wallemia</taxon>
    </lineage>
</organism>
<dbReference type="OMA" id="WAGMTEH"/>
<dbReference type="PANTHER" id="PTHR39474">
    <property type="entry name" value="UNNAMED PRODUCT"/>
    <property type="match status" value="1"/>
</dbReference>
<dbReference type="Proteomes" id="UP000306954">
    <property type="component" value="Unassembled WGS sequence"/>
</dbReference>
<sequence length="79" mass="8841">MSERLGLPAPPADGEKTTVQVNGESLSLDHLGPMVVNSDGTLSRIQNWEGMSQIEREKTLRLIVKRNRQRLDKLQSEGK</sequence>
<evidence type="ECO:0000313" key="2">
    <source>
        <dbReference type="Proteomes" id="UP000306954"/>
    </source>
</evidence>
<accession>A0A4T0EK75</accession>